<dbReference type="AlphaFoldDB" id="A0A380FIW0"/>
<protein>
    <submittedName>
        <fullName evidence="2">O-succinylbenzoate-CoA synthase</fullName>
    </submittedName>
</protein>
<dbReference type="SUPFAM" id="SSF51604">
    <property type="entry name" value="Enolase C-terminal domain-like"/>
    <property type="match status" value="1"/>
</dbReference>
<dbReference type="EMBL" id="UHDK01000001">
    <property type="protein sequence ID" value="SUM33700.1"/>
    <property type="molecule type" value="Genomic_DNA"/>
</dbReference>
<gene>
    <name evidence="2" type="ORF">NCTC12195_03169</name>
</gene>
<keyword evidence="1" id="KW-0479">Metal-binding</keyword>
<dbReference type="Gene3D" id="3.20.20.120">
    <property type="entry name" value="Enolase-like C-terminal domain"/>
    <property type="match status" value="1"/>
</dbReference>
<dbReference type="Proteomes" id="UP000255277">
    <property type="component" value="Unassembled WGS sequence"/>
</dbReference>
<dbReference type="InterPro" id="IPR036849">
    <property type="entry name" value="Enolase-like_C_sf"/>
</dbReference>
<organism evidence="2 3">
    <name type="scientific">Staphylococcus gallinarum</name>
    <dbReference type="NCBI Taxonomy" id="1293"/>
    <lineage>
        <taxon>Bacteria</taxon>
        <taxon>Bacillati</taxon>
        <taxon>Bacillota</taxon>
        <taxon>Bacilli</taxon>
        <taxon>Bacillales</taxon>
        <taxon>Staphylococcaceae</taxon>
        <taxon>Staphylococcus</taxon>
    </lineage>
</organism>
<evidence type="ECO:0000313" key="3">
    <source>
        <dbReference type="Proteomes" id="UP000255277"/>
    </source>
</evidence>
<name>A0A380FIW0_STAGA</name>
<evidence type="ECO:0000256" key="1">
    <source>
        <dbReference type="ARBA" id="ARBA00022723"/>
    </source>
</evidence>
<sequence>MAYDTNTIPTVAIDEKATSKANIIDALHRYNVEVIIVKPFRLGGIDRVIELIDVIKQYGW</sequence>
<dbReference type="STRING" id="1293.SH09_04110"/>
<evidence type="ECO:0000313" key="2">
    <source>
        <dbReference type="EMBL" id="SUM33700.1"/>
    </source>
</evidence>
<accession>A0A380FIW0</accession>
<reference evidence="2 3" key="1">
    <citation type="submission" date="2018-06" db="EMBL/GenBank/DDBJ databases">
        <authorList>
            <consortium name="Pathogen Informatics"/>
            <person name="Doyle S."/>
        </authorList>
    </citation>
    <scope>NUCLEOTIDE SEQUENCE [LARGE SCALE GENOMIC DNA]</scope>
    <source>
        <strain evidence="2 3">NCTC12195</strain>
    </source>
</reference>
<dbReference type="GO" id="GO:0046872">
    <property type="term" value="F:metal ion binding"/>
    <property type="evidence" value="ECO:0007669"/>
    <property type="project" value="UniProtKB-KW"/>
</dbReference>
<proteinExistence type="predicted"/>